<evidence type="ECO:0000256" key="10">
    <source>
        <dbReference type="ARBA" id="ARBA00023170"/>
    </source>
</evidence>
<accession>A0A9N9WD51</accession>
<organism evidence="13 14">
    <name type="scientific">Diatraea saccharalis</name>
    <name type="common">sugarcane borer</name>
    <dbReference type="NCBI Taxonomy" id="40085"/>
    <lineage>
        <taxon>Eukaryota</taxon>
        <taxon>Metazoa</taxon>
        <taxon>Ecdysozoa</taxon>
        <taxon>Arthropoda</taxon>
        <taxon>Hexapoda</taxon>
        <taxon>Insecta</taxon>
        <taxon>Pterygota</taxon>
        <taxon>Neoptera</taxon>
        <taxon>Endopterygota</taxon>
        <taxon>Lepidoptera</taxon>
        <taxon>Glossata</taxon>
        <taxon>Ditrysia</taxon>
        <taxon>Pyraloidea</taxon>
        <taxon>Crambidae</taxon>
        <taxon>Crambinae</taxon>
        <taxon>Diatraea</taxon>
    </lineage>
</organism>
<protein>
    <recommendedName>
        <fullName evidence="15">Sensory neuron membrane protein 1</fullName>
    </recommendedName>
</protein>
<keyword evidence="10" id="KW-0675">Receptor</keyword>
<dbReference type="PANTHER" id="PTHR11923:SF69">
    <property type="entry name" value="SENSORY NEURON MEMBRANE PROTEIN 1"/>
    <property type="match status" value="1"/>
</dbReference>
<dbReference type="GO" id="GO:0007608">
    <property type="term" value="P:sensory perception of smell"/>
    <property type="evidence" value="ECO:0007669"/>
    <property type="project" value="UniProtKB-KW"/>
</dbReference>
<name>A0A9N9WD51_9NEOP</name>
<dbReference type="AlphaFoldDB" id="A0A9N9WD51"/>
<keyword evidence="6" id="KW-0552">Olfaction</keyword>
<keyword evidence="5" id="KW-0812">Transmembrane</keyword>
<dbReference type="OrthoDB" id="10024078at2759"/>
<evidence type="ECO:0000256" key="12">
    <source>
        <dbReference type="SAM" id="MobiDB-lite"/>
    </source>
</evidence>
<evidence type="ECO:0000313" key="13">
    <source>
        <dbReference type="EMBL" id="CAG9788135.1"/>
    </source>
</evidence>
<dbReference type="InterPro" id="IPR002159">
    <property type="entry name" value="CD36_fam"/>
</dbReference>
<evidence type="ECO:0000256" key="5">
    <source>
        <dbReference type="ARBA" id="ARBA00022692"/>
    </source>
</evidence>
<keyword evidence="14" id="KW-1185">Reference proteome</keyword>
<reference evidence="13" key="1">
    <citation type="submission" date="2021-12" db="EMBL/GenBank/DDBJ databases">
        <authorList>
            <person name="King R."/>
        </authorList>
    </citation>
    <scope>NUCLEOTIDE SEQUENCE</scope>
</reference>
<keyword evidence="8" id="KW-0472">Membrane</keyword>
<evidence type="ECO:0000256" key="7">
    <source>
        <dbReference type="ARBA" id="ARBA00022989"/>
    </source>
</evidence>
<evidence type="ECO:0000256" key="1">
    <source>
        <dbReference type="ARBA" id="ARBA00004651"/>
    </source>
</evidence>
<feature type="compositionally biased region" description="Low complexity" evidence="12">
    <location>
        <begin position="362"/>
        <end position="371"/>
    </location>
</feature>
<feature type="region of interest" description="Disordered" evidence="12">
    <location>
        <begin position="362"/>
        <end position="396"/>
    </location>
</feature>
<proteinExistence type="inferred from homology"/>
<keyword evidence="3" id="KW-1003">Cell membrane</keyword>
<evidence type="ECO:0000256" key="4">
    <source>
        <dbReference type="ARBA" id="ARBA00022606"/>
    </source>
</evidence>
<dbReference type="GO" id="GO:0005737">
    <property type="term" value="C:cytoplasm"/>
    <property type="evidence" value="ECO:0007669"/>
    <property type="project" value="TreeGrafter"/>
</dbReference>
<evidence type="ECO:0000256" key="2">
    <source>
        <dbReference type="ARBA" id="ARBA00010532"/>
    </source>
</evidence>
<dbReference type="Proteomes" id="UP001153714">
    <property type="component" value="Chromosome 19"/>
</dbReference>
<sequence length="396" mass="44933">MWEKLPFAMNFKVYMFNYTNPEEVQRGGVPIVKEIGPYHFDEWKEKVEVEDDEEDDTITYRKRDTFYFRPDLSGPGLTGEEIIIMPNIVMLAVTTVVAKEKPVLLNTVGKAFNYLFDTPQDIFMRVKVLDILFRGIIVNCAQSDFAPKAVCSALKRRAANNLIIEPNKQFKFSLFGKRNGSIDDHIVTVKRGIRNIMDVGQVIALDGKPELNLWRDTCNQFQGTDWTVFPPFLTEKDRLEVYFGDLCRYFKPWYQKKTSYNGIKTNRYVVNIGDFASDPNLQCFCETPDTCPPKGMMELKKCTGAPMYASLPHYLECDPHFVTKVKGVHPDVNQHGMEIDFEPVSMGDGNHLPSDNLIGLASSPSSAKASKVNPEVNQPNGVSVIGKTQNRPKTDM</sequence>
<dbReference type="EMBL" id="OU893350">
    <property type="protein sequence ID" value="CAG9788135.1"/>
    <property type="molecule type" value="Genomic_DNA"/>
</dbReference>
<evidence type="ECO:0000256" key="8">
    <source>
        <dbReference type="ARBA" id="ARBA00023136"/>
    </source>
</evidence>
<feature type="compositionally biased region" description="Polar residues" evidence="12">
    <location>
        <begin position="375"/>
        <end position="396"/>
    </location>
</feature>
<comment type="similarity">
    <text evidence="2">Belongs to the CD36 family.</text>
</comment>
<evidence type="ECO:0000313" key="14">
    <source>
        <dbReference type="Proteomes" id="UP001153714"/>
    </source>
</evidence>
<keyword evidence="4" id="KW-0716">Sensory transduction</keyword>
<evidence type="ECO:0000256" key="11">
    <source>
        <dbReference type="ARBA" id="ARBA00023180"/>
    </source>
</evidence>
<gene>
    <name evidence="13" type="ORF">DIATSA_LOCUS5969</name>
</gene>
<keyword evidence="9" id="KW-1015">Disulfide bond</keyword>
<dbReference type="PANTHER" id="PTHR11923">
    <property type="entry name" value="SCAVENGER RECEPTOR CLASS B TYPE-1 SR-B1"/>
    <property type="match status" value="1"/>
</dbReference>
<dbReference type="GO" id="GO:0005886">
    <property type="term" value="C:plasma membrane"/>
    <property type="evidence" value="ECO:0007669"/>
    <property type="project" value="UniProtKB-SubCell"/>
</dbReference>
<evidence type="ECO:0000256" key="6">
    <source>
        <dbReference type="ARBA" id="ARBA00022725"/>
    </source>
</evidence>
<evidence type="ECO:0008006" key="15">
    <source>
        <dbReference type="Google" id="ProtNLM"/>
    </source>
</evidence>
<dbReference type="PRINTS" id="PR01609">
    <property type="entry name" value="CD36FAMILY"/>
</dbReference>
<keyword evidence="7" id="KW-1133">Transmembrane helix</keyword>
<evidence type="ECO:0000256" key="3">
    <source>
        <dbReference type="ARBA" id="ARBA00022475"/>
    </source>
</evidence>
<dbReference type="Pfam" id="PF01130">
    <property type="entry name" value="CD36"/>
    <property type="match status" value="1"/>
</dbReference>
<evidence type="ECO:0000256" key="9">
    <source>
        <dbReference type="ARBA" id="ARBA00023157"/>
    </source>
</evidence>
<comment type="subcellular location">
    <subcellularLocation>
        <location evidence="1">Cell membrane</location>
        <topology evidence="1">Multi-pass membrane protein</topology>
    </subcellularLocation>
</comment>
<dbReference type="GO" id="GO:0005044">
    <property type="term" value="F:scavenger receptor activity"/>
    <property type="evidence" value="ECO:0007669"/>
    <property type="project" value="TreeGrafter"/>
</dbReference>
<reference evidence="13" key="2">
    <citation type="submission" date="2022-10" db="EMBL/GenBank/DDBJ databases">
        <authorList>
            <consortium name="ENA_rothamsted_submissions"/>
            <consortium name="culmorum"/>
            <person name="King R."/>
        </authorList>
    </citation>
    <scope>NUCLEOTIDE SEQUENCE</scope>
</reference>
<keyword evidence="11" id="KW-0325">Glycoprotein</keyword>